<reference evidence="1" key="2">
    <citation type="journal article" date="2021" name="PeerJ">
        <title>Extensive microbial diversity within the chicken gut microbiome revealed by metagenomics and culture.</title>
        <authorList>
            <person name="Gilroy R."/>
            <person name="Ravi A."/>
            <person name="Getino M."/>
            <person name="Pursley I."/>
            <person name="Horton D.L."/>
            <person name="Alikhan N.F."/>
            <person name="Baker D."/>
            <person name="Gharbi K."/>
            <person name="Hall N."/>
            <person name="Watson M."/>
            <person name="Adriaenssens E.M."/>
            <person name="Foster-Nyarko E."/>
            <person name="Jarju S."/>
            <person name="Secka A."/>
            <person name="Antonio M."/>
            <person name="Oren A."/>
            <person name="Chaudhuri R.R."/>
            <person name="La Ragione R."/>
            <person name="Hildebrand F."/>
            <person name="Pallen M.J."/>
        </authorList>
    </citation>
    <scope>NUCLEOTIDE SEQUENCE</scope>
    <source>
        <strain evidence="1">ChiSxjej1B13-7958</strain>
    </source>
</reference>
<dbReference type="AlphaFoldDB" id="A0A9D1ANI6"/>
<comment type="caution">
    <text evidence="1">The sequence shown here is derived from an EMBL/GenBank/DDBJ whole genome shotgun (WGS) entry which is preliminary data.</text>
</comment>
<accession>A0A9D1ANI6</accession>
<sequence length="65" mass="7326">MQDKKEILLTPAKTGMGLSETERLEVGRLMLKAGYRVTFVKRRPPGKTAGPQEHYIVLDKLEGEL</sequence>
<dbReference type="Proteomes" id="UP000824242">
    <property type="component" value="Unassembled WGS sequence"/>
</dbReference>
<organism evidence="1 2">
    <name type="scientific">Candidatus Caccousia avicola</name>
    <dbReference type="NCBI Taxonomy" id="2840721"/>
    <lineage>
        <taxon>Bacteria</taxon>
        <taxon>Bacillati</taxon>
        <taxon>Bacillota</taxon>
        <taxon>Clostridia</taxon>
        <taxon>Eubacteriales</taxon>
        <taxon>Oscillospiraceae</taxon>
        <taxon>Oscillospiraceae incertae sedis</taxon>
        <taxon>Candidatus Caccousia</taxon>
    </lineage>
</organism>
<name>A0A9D1ANI6_9FIRM</name>
<evidence type="ECO:0000313" key="2">
    <source>
        <dbReference type="Proteomes" id="UP000824242"/>
    </source>
</evidence>
<reference evidence="1" key="1">
    <citation type="submission" date="2020-10" db="EMBL/GenBank/DDBJ databases">
        <authorList>
            <person name="Gilroy R."/>
        </authorList>
    </citation>
    <scope>NUCLEOTIDE SEQUENCE</scope>
    <source>
        <strain evidence="1">ChiSxjej1B13-7958</strain>
    </source>
</reference>
<gene>
    <name evidence="1" type="ORF">IAB89_03520</name>
</gene>
<protein>
    <submittedName>
        <fullName evidence="1">Uncharacterized protein</fullName>
    </submittedName>
</protein>
<dbReference type="EMBL" id="DVGZ01000035">
    <property type="protein sequence ID" value="HIR46718.1"/>
    <property type="molecule type" value="Genomic_DNA"/>
</dbReference>
<proteinExistence type="predicted"/>
<evidence type="ECO:0000313" key="1">
    <source>
        <dbReference type="EMBL" id="HIR46718.1"/>
    </source>
</evidence>